<protein>
    <submittedName>
        <fullName evidence="3">Uncharacterized protein</fullName>
    </submittedName>
</protein>
<evidence type="ECO:0000313" key="2">
    <source>
        <dbReference type="Proteomes" id="UP000887577"/>
    </source>
</evidence>
<dbReference type="Proteomes" id="UP000887577">
    <property type="component" value="Unplaced"/>
</dbReference>
<sequence>MKKRREIQRRVQERAKNVKESVHSRQQHESANHRIITGNNNNNDFSQRLRRLSPAFFTWSRRTSGADSTTPSLTLHETTFREPQTSLNVWQSRESPKPPKVVKLEPLQAKTLHRRAGGAPLAFDEIEIGGGQHNVSRKSTDGLLRLPHSALV</sequence>
<keyword evidence="2" id="KW-1185">Reference proteome</keyword>
<name>A0A914XXA0_9BILA</name>
<feature type="region of interest" description="Disordered" evidence="1">
    <location>
        <begin position="61"/>
        <end position="99"/>
    </location>
</feature>
<evidence type="ECO:0000256" key="1">
    <source>
        <dbReference type="SAM" id="MobiDB-lite"/>
    </source>
</evidence>
<evidence type="ECO:0000313" key="3">
    <source>
        <dbReference type="WBParaSite" id="PSU_v2.g10373.t1"/>
    </source>
</evidence>
<feature type="compositionally biased region" description="Basic and acidic residues" evidence="1">
    <location>
        <begin position="8"/>
        <end position="32"/>
    </location>
</feature>
<feature type="compositionally biased region" description="Polar residues" evidence="1">
    <location>
        <begin position="61"/>
        <end position="93"/>
    </location>
</feature>
<proteinExistence type="predicted"/>
<reference evidence="3" key="1">
    <citation type="submission" date="2022-11" db="UniProtKB">
        <authorList>
            <consortium name="WormBaseParasite"/>
        </authorList>
    </citation>
    <scope>IDENTIFICATION</scope>
</reference>
<dbReference type="AlphaFoldDB" id="A0A914XXA0"/>
<organism evidence="2 3">
    <name type="scientific">Panagrolaimus superbus</name>
    <dbReference type="NCBI Taxonomy" id="310955"/>
    <lineage>
        <taxon>Eukaryota</taxon>
        <taxon>Metazoa</taxon>
        <taxon>Ecdysozoa</taxon>
        <taxon>Nematoda</taxon>
        <taxon>Chromadorea</taxon>
        <taxon>Rhabditida</taxon>
        <taxon>Tylenchina</taxon>
        <taxon>Panagrolaimomorpha</taxon>
        <taxon>Panagrolaimoidea</taxon>
        <taxon>Panagrolaimidae</taxon>
        <taxon>Panagrolaimus</taxon>
    </lineage>
</organism>
<accession>A0A914XXA0</accession>
<dbReference type="WBParaSite" id="PSU_v2.g10373.t1">
    <property type="protein sequence ID" value="PSU_v2.g10373.t1"/>
    <property type="gene ID" value="PSU_v2.g10373"/>
</dbReference>
<feature type="region of interest" description="Disordered" evidence="1">
    <location>
        <begin position="1"/>
        <end position="46"/>
    </location>
</feature>